<dbReference type="Pfam" id="PF09836">
    <property type="entry name" value="DUF2063"/>
    <property type="match status" value="1"/>
</dbReference>
<sequence length="261" mass="28963">MSERLRRQQFALTRHLRDPNRYPPPPGIEERRLRVYRELLFGSIEGLLAGGFPVVRATLGEADWRALVRRFYAAHRCATPLFPLVGGEFVDFLQRPRGRVRGAPWLAELAHYEWAEAALLSCDDAAPAHRADGDLLDGVPLLAPWAWPLAYRWPVHEIGPALRPRRAPAAPTLLLVHRDRDGDVRFARLTPLSYRLLAAVRAQPRSGADHLRALAVEAGAPAESWFAEGRAALAQWRDQGVVLGTAAEAVPPSSAIARSRP</sequence>
<dbReference type="InterPro" id="IPR054098">
    <property type="entry name" value="NGO1945-like_C"/>
</dbReference>
<name>A0A0S2DIF9_LYSEN</name>
<gene>
    <name evidence="3" type="ORF">GLE_2968</name>
</gene>
<evidence type="ECO:0000313" key="3">
    <source>
        <dbReference type="EMBL" id="ALN58316.1"/>
    </source>
</evidence>
<feature type="domain" description="NGO1945-like C-terminal" evidence="2">
    <location>
        <begin position="143"/>
        <end position="237"/>
    </location>
</feature>
<reference evidence="3 4" key="1">
    <citation type="submission" date="2015-11" db="EMBL/GenBank/DDBJ databases">
        <title>Genome sequences of Lysobacter enzymogenes strain C3 and Lysobacter antibioticus ATCC 29479.</title>
        <authorList>
            <person name="Kobayashi D.Y."/>
        </authorList>
    </citation>
    <scope>NUCLEOTIDE SEQUENCE [LARGE SCALE GENOMIC DNA]</scope>
    <source>
        <strain evidence="3 4">C3</strain>
    </source>
</reference>
<dbReference type="EMBL" id="CP013140">
    <property type="protein sequence ID" value="ALN58316.1"/>
    <property type="molecule type" value="Genomic_DNA"/>
</dbReference>
<proteinExistence type="predicted"/>
<dbReference type="Pfam" id="PF22106">
    <property type="entry name" value="NGO1945_C"/>
    <property type="match status" value="1"/>
</dbReference>
<evidence type="ECO:0000259" key="1">
    <source>
        <dbReference type="Pfam" id="PF09836"/>
    </source>
</evidence>
<dbReference type="PATRIC" id="fig|69.6.peg.2929"/>
<dbReference type="STRING" id="69.GLE_2968"/>
<feature type="domain" description="Putative DNA-binding" evidence="1">
    <location>
        <begin position="8"/>
        <end position="93"/>
    </location>
</feature>
<dbReference type="InterPro" id="IPR018640">
    <property type="entry name" value="DUF2063"/>
</dbReference>
<protein>
    <submittedName>
        <fullName evidence="3">Uncharacterized protein</fullName>
    </submittedName>
</protein>
<evidence type="ECO:0000313" key="4">
    <source>
        <dbReference type="Proteomes" id="UP000061569"/>
    </source>
</evidence>
<accession>A0A0S2DIF9</accession>
<evidence type="ECO:0000259" key="2">
    <source>
        <dbReference type="Pfam" id="PF22106"/>
    </source>
</evidence>
<dbReference type="Gene3D" id="1.10.150.690">
    <property type="entry name" value="DUF2063"/>
    <property type="match status" value="1"/>
</dbReference>
<dbReference type="KEGG" id="lez:GLE_2968"/>
<dbReference type="InterPro" id="IPR044922">
    <property type="entry name" value="DUF2063_N_sf"/>
</dbReference>
<organism evidence="3 4">
    <name type="scientific">Lysobacter enzymogenes</name>
    <dbReference type="NCBI Taxonomy" id="69"/>
    <lineage>
        <taxon>Bacteria</taxon>
        <taxon>Pseudomonadati</taxon>
        <taxon>Pseudomonadota</taxon>
        <taxon>Gammaproteobacteria</taxon>
        <taxon>Lysobacterales</taxon>
        <taxon>Lysobacteraceae</taxon>
        <taxon>Lysobacter</taxon>
    </lineage>
</organism>
<dbReference type="Gene3D" id="3.90.930.50">
    <property type="match status" value="1"/>
</dbReference>
<dbReference type="Proteomes" id="UP000061569">
    <property type="component" value="Chromosome"/>
</dbReference>
<dbReference type="OrthoDB" id="4146344at2"/>
<dbReference type="AlphaFoldDB" id="A0A0S2DIF9"/>